<dbReference type="CDD" id="cd02440">
    <property type="entry name" value="AdoMet_MTases"/>
    <property type="match status" value="1"/>
</dbReference>
<accession>A0A9P4K4T2</accession>
<keyword evidence="2 5" id="KW-0489">Methyltransferase</keyword>
<keyword evidence="1" id="KW-0597">Phosphoprotein</keyword>
<dbReference type="InterPro" id="IPR008854">
    <property type="entry name" value="TPMT"/>
</dbReference>
<evidence type="ECO:0000256" key="2">
    <source>
        <dbReference type="ARBA" id="ARBA00022603"/>
    </source>
</evidence>
<dbReference type="GO" id="GO:0032259">
    <property type="term" value="P:methylation"/>
    <property type="evidence" value="ECO:0007669"/>
    <property type="project" value="UniProtKB-KW"/>
</dbReference>
<evidence type="ECO:0000256" key="4">
    <source>
        <dbReference type="ARBA" id="ARBA00022691"/>
    </source>
</evidence>
<dbReference type="SUPFAM" id="SSF53335">
    <property type="entry name" value="S-adenosyl-L-methionine-dependent methyltransferases"/>
    <property type="match status" value="1"/>
</dbReference>
<keyword evidence="4" id="KW-0949">S-adenosyl-L-methionine</keyword>
<dbReference type="Gene3D" id="3.40.50.150">
    <property type="entry name" value="Vaccinia Virus protein VP39"/>
    <property type="match status" value="1"/>
</dbReference>
<dbReference type="Pfam" id="PF05724">
    <property type="entry name" value="TPMT"/>
    <property type="match status" value="1"/>
</dbReference>
<dbReference type="PROSITE" id="PS51585">
    <property type="entry name" value="SAM_MT_TPMT"/>
    <property type="match status" value="1"/>
</dbReference>
<dbReference type="GO" id="GO:0008757">
    <property type="term" value="F:S-adenosylmethionine-dependent methyltransferase activity"/>
    <property type="evidence" value="ECO:0007669"/>
    <property type="project" value="InterPro"/>
</dbReference>
<protein>
    <submittedName>
        <fullName evidence="5">S-adenosyl-L-methionine-dependent methyltransferase</fullName>
    </submittedName>
</protein>
<comment type="caution">
    <text evidence="5">The sequence shown here is derived from an EMBL/GenBank/DDBJ whole genome shotgun (WGS) entry which is preliminary data.</text>
</comment>
<gene>
    <name evidence="5" type="ORF">CC78DRAFT_471754</name>
</gene>
<sequence length="285" mass="31197">MSAPASSTSTGAPHPHDRLRSHFANHHESAHPTRWDELWRAGDFIPWDRGYANPAFVDTLNERTDLLGGPLKSDGSRKRAFVPGCGKGYDLVLLAAHGYDAYGLEVSENAVKAAAEYLQNPGEGKEGENCIKDEKIGKGSTKAILGDFFKDDWAEAAGGIGEGFDLIYDITFQCALPPSLRSAWALRMTQLLAPDGLLICLEFPTFKPPASGGPPFASPSLVYEELLKRPGEDISYDETGKVVKTDRPESEKALVRVAHWKPVRTNPVGIKDGEVTDRVSVWKHR</sequence>
<evidence type="ECO:0000256" key="1">
    <source>
        <dbReference type="ARBA" id="ARBA00022553"/>
    </source>
</evidence>
<dbReference type="PANTHER" id="PTHR32183">
    <property type="match status" value="1"/>
</dbReference>
<organism evidence="5 6">
    <name type="scientific">Lojkania enalia</name>
    <dbReference type="NCBI Taxonomy" id="147567"/>
    <lineage>
        <taxon>Eukaryota</taxon>
        <taxon>Fungi</taxon>
        <taxon>Dikarya</taxon>
        <taxon>Ascomycota</taxon>
        <taxon>Pezizomycotina</taxon>
        <taxon>Dothideomycetes</taxon>
        <taxon>Pleosporomycetidae</taxon>
        <taxon>Pleosporales</taxon>
        <taxon>Pleosporales incertae sedis</taxon>
        <taxon>Lojkania</taxon>
    </lineage>
</organism>
<evidence type="ECO:0000256" key="3">
    <source>
        <dbReference type="ARBA" id="ARBA00022679"/>
    </source>
</evidence>
<dbReference type="OrthoDB" id="276151at2759"/>
<dbReference type="EMBL" id="ML986669">
    <property type="protein sequence ID" value="KAF2260913.1"/>
    <property type="molecule type" value="Genomic_DNA"/>
</dbReference>
<keyword evidence="3" id="KW-0808">Transferase</keyword>
<proteinExistence type="predicted"/>
<dbReference type="Proteomes" id="UP000800093">
    <property type="component" value="Unassembled WGS sequence"/>
</dbReference>
<evidence type="ECO:0000313" key="5">
    <source>
        <dbReference type="EMBL" id="KAF2260913.1"/>
    </source>
</evidence>
<name>A0A9P4K4T2_9PLEO</name>
<dbReference type="AlphaFoldDB" id="A0A9P4K4T2"/>
<evidence type="ECO:0000313" key="6">
    <source>
        <dbReference type="Proteomes" id="UP000800093"/>
    </source>
</evidence>
<keyword evidence="6" id="KW-1185">Reference proteome</keyword>
<dbReference type="InterPro" id="IPR029063">
    <property type="entry name" value="SAM-dependent_MTases_sf"/>
</dbReference>
<reference evidence="6" key="1">
    <citation type="journal article" date="2020" name="Stud. Mycol.">
        <title>101 Dothideomycetes genomes: A test case for predicting lifestyles and emergence of pathogens.</title>
        <authorList>
            <person name="Haridas S."/>
            <person name="Albert R."/>
            <person name="Binder M."/>
            <person name="Bloem J."/>
            <person name="LaButti K."/>
            <person name="Salamov A."/>
            <person name="Andreopoulos B."/>
            <person name="Baker S."/>
            <person name="Barry K."/>
            <person name="Bills G."/>
            <person name="Bluhm B."/>
            <person name="Cannon C."/>
            <person name="Castanera R."/>
            <person name="Culley D."/>
            <person name="Daum C."/>
            <person name="Ezra D."/>
            <person name="Gonzalez J."/>
            <person name="Henrissat B."/>
            <person name="Kuo A."/>
            <person name="Liang C."/>
            <person name="Lipzen A."/>
            <person name="Lutzoni F."/>
            <person name="Magnuson J."/>
            <person name="Mondo S."/>
            <person name="Nolan M."/>
            <person name="Ohm R."/>
            <person name="Pangilinan J."/>
            <person name="Park H.-J."/>
            <person name="Ramirez L."/>
            <person name="Alfaro M."/>
            <person name="Sun H."/>
            <person name="Tritt A."/>
            <person name="Yoshinaga Y."/>
            <person name="Zwiers L.-H."/>
            <person name="Turgeon B."/>
            <person name="Goodwin S."/>
            <person name="Spatafora J."/>
            <person name="Crous P."/>
            <person name="Grigoriev I."/>
        </authorList>
    </citation>
    <scope>NUCLEOTIDE SEQUENCE [LARGE SCALE GENOMIC DNA]</scope>
    <source>
        <strain evidence="6">CBS 304.66</strain>
    </source>
</reference>
<dbReference type="PANTHER" id="PTHR32183:SF6">
    <property type="entry name" value="CYSTEINE SULFINATE DESULFINASE_CYSTEINE DESULFURASE AND RELATED ENZYMES"/>
    <property type="match status" value="1"/>
</dbReference>